<evidence type="ECO:0000313" key="7">
    <source>
        <dbReference type="Proteomes" id="UP001178508"/>
    </source>
</evidence>
<dbReference type="PANTHER" id="PTHR22803">
    <property type="entry name" value="MANNOSE, PHOSPHOLIPASE, LECTIN RECEPTOR RELATED"/>
    <property type="match status" value="1"/>
</dbReference>
<dbReference type="InterPro" id="IPR016187">
    <property type="entry name" value="CTDL_fold"/>
</dbReference>
<dbReference type="PROSITE" id="PS00615">
    <property type="entry name" value="C_TYPE_LECTIN_1"/>
    <property type="match status" value="1"/>
</dbReference>
<keyword evidence="4" id="KW-0472">Membrane</keyword>
<dbReference type="Proteomes" id="UP001178508">
    <property type="component" value="Chromosome 2"/>
</dbReference>
<reference evidence="6" key="1">
    <citation type="submission" date="2023-08" db="EMBL/GenBank/DDBJ databases">
        <authorList>
            <person name="Alioto T."/>
            <person name="Alioto T."/>
            <person name="Gomez Garrido J."/>
        </authorList>
    </citation>
    <scope>NUCLEOTIDE SEQUENCE</scope>
</reference>
<dbReference type="Pfam" id="PF00059">
    <property type="entry name" value="Lectin_C"/>
    <property type="match status" value="1"/>
</dbReference>
<protein>
    <submittedName>
        <fullName evidence="6">CD209 antigen-like</fullName>
    </submittedName>
</protein>
<feature type="domain" description="C-type lectin" evidence="5">
    <location>
        <begin position="349"/>
        <end position="467"/>
    </location>
</feature>
<dbReference type="InterPro" id="IPR018378">
    <property type="entry name" value="C-type_lectin_CS"/>
</dbReference>
<keyword evidence="2" id="KW-1015">Disulfide bond</keyword>
<feature type="transmembrane region" description="Helical" evidence="4">
    <location>
        <begin position="49"/>
        <end position="69"/>
    </location>
</feature>
<evidence type="ECO:0000256" key="4">
    <source>
        <dbReference type="SAM" id="Phobius"/>
    </source>
</evidence>
<dbReference type="Gene3D" id="3.10.100.10">
    <property type="entry name" value="Mannose-Binding Protein A, subunit A"/>
    <property type="match status" value="1"/>
</dbReference>
<keyword evidence="3" id="KW-0175">Coiled coil</keyword>
<accession>A0AAV1ESP8</accession>
<dbReference type="CDD" id="cd03590">
    <property type="entry name" value="CLECT_DC-SIGN_like"/>
    <property type="match status" value="1"/>
</dbReference>
<evidence type="ECO:0000256" key="3">
    <source>
        <dbReference type="SAM" id="Coils"/>
    </source>
</evidence>
<dbReference type="PROSITE" id="PS50041">
    <property type="entry name" value="C_TYPE_LECTIN_2"/>
    <property type="match status" value="1"/>
</dbReference>
<dbReference type="InterPro" id="IPR050111">
    <property type="entry name" value="C-type_lectin/snaclec_domain"/>
</dbReference>
<evidence type="ECO:0000256" key="2">
    <source>
        <dbReference type="ARBA" id="ARBA00023157"/>
    </source>
</evidence>
<dbReference type="GO" id="GO:0030246">
    <property type="term" value="F:carbohydrate binding"/>
    <property type="evidence" value="ECO:0007669"/>
    <property type="project" value="UniProtKB-KW"/>
</dbReference>
<keyword evidence="4" id="KW-0812">Transmembrane</keyword>
<dbReference type="SUPFAM" id="SSF56436">
    <property type="entry name" value="C-type lectin-like"/>
    <property type="match status" value="1"/>
</dbReference>
<keyword evidence="1" id="KW-0430">Lectin</keyword>
<evidence type="ECO:0000259" key="5">
    <source>
        <dbReference type="PROSITE" id="PS50041"/>
    </source>
</evidence>
<organism evidence="6 7">
    <name type="scientific">Xyrichtys novacula</name>
    <name type="common">Pearly razorfish</name>
    <name type="synonym">Hemipteronotus novacula</name>
    <dbReference type="NCBI Taxonomy" id="13765"/>
    <lineage>
        <taxon>Eukaryota</taxon>
        <taxon>Metazoa</taxon>
        <taxon>Chordata</taxon>
        <taxon>Craniata</taxon>
        <taxon>Vertebrata</taxon>
        <taxon>Euteleostomi</taxon>
        <taxon>Actinopterygii</taxon>
        <taxon>Neopterygii</taxon>
        <taxon>Teleostei</taxon>
        <taxon>Neoteleostei</taxon>
        <taxon>Acanthomorphata</taxon>
        <taxon>Eupercaria</taxon>
        <taxon>Labriformes</taxon>
        <taxon>Labridae</taxon>
        <taxon>Xyrichtys</taxon>
    </lineage>
</organism>
<dbReference type="InterPro" id="IPR033989">
    <property type="entry name" value="CD209-like_CTLD"/>
</dbReference>
<feature type="coiled-coil region" evidence="3">
    <location>
        <begin position="144"/>
        <end position="336"/>
    </location>
</feature>
<sequence>MAVEYHASTLTNLETDDSKIQYEKLTADGNTFKFPVFLSSVHALRNSPFRVATLFLSLLCLLLLLGVIGQSVHYQKVQQDNQNKLTALNKNKEDLQERLNTEQKEGKDIATNCEQLMNTGSQLNRKRDMLYTNRYTLTEQLRDLRLSEGQLQASQDTLEKEKAQLKASTDQLQSVNNTLTKERDLQQQQYVADLQQKNDLYASYDSVTKERDNLQNKFNNASRSKDELQKKYMKLVKDLEKLQERHNFSSYEKEKLEGSQKNLVNEILQLKSKLDALTIREKALHQNFSTAMSPSREPACDLQSEEREKEKVQKINDDLTDERDMLQGEVQRLNATINGKTCQTGWRKFQYSCYFLSTVKKNWNAARESCQIMGAELAIITRREEMRFVNNWVTKNQEPWIGLSDRGVEGQWEWVDGTPLTTTFWGTGQPNGHTGTNQDCVEFWRKALQMGEWNDEKCSIVQTFLCEI</sequence>
<dbReference type="InterPro" id="IPR001304">
    <property type="entry name" value="C-type_lectin-like"/>
</dbReference>
<dbReference type="SMART" id="SM00034">
    <property type="entry name" value="CLECT"/>
    <property type="match status" value="1"/>
</dbReference>
<dbReference type="InterPro" id="IPR016186">
    <property type="entry name" value="C-type_lectin-like/link_sf"/>
</dbReference>
<keyword evidence="4" id="KW-1133">Transmembrane helix</keyword>
<dbReference type="AlphaFoldDB" id="A0AAV1ESP8"/>
<keyword evidence="7" id="KW-1185">Reference proteome</keyword>
<dbReference type="Gene3D" id="1.20.5.1000">
    <property type="entry name" value="arf6 gtpase in complex with a specific effector, jip4"/>
    <property type="match status" value="1"/>
</dbReference>
<name>A0AAV1ESP8_XYRNO</name>
<evidence type="ECO:0000256" key="1">
    <source>
        <dbReference type="ARBA" id="ARBA00022734"/>
    </source>
</evidence>
<evidence type="ECO:0000313" key="6">
    <source>
        <dbReference type="EMBL" id="CAJ1051877.1"/>
    </source>
</evidence>
<dbReference type="EMBL" id="OY660865">
    <property type="protein sequence ID" value="CAJ1051877.1"/>
    <property type="molecule type" value="Genomic_DNA"/>
</dbReference>
<gene>
    <name evidence="6" type="ORF">XNOV1_A031846</name>
</gene>
<proteinExistence type="predicted"/>
<feature type="coiled-coil region" evidence="3">
    <location>
        <begin position="78"/>
        <end position="105"/>
    </location>
</feature>